<feature type="transmembrane region" description="Helical" evidence="2">
    <location>
        <begin position="885"/>
        <end position="912"/>
    </location>
</feature>
<feature type="region of interest" description="Disordered" evidence="1">
    <location>
        <begin position="2769"/>
        <end position="2793"/>
    </location>
</feature>
<dbReference type="EMBL" id="ML743557">
    <property type="protein sequence ID" value="KAE8141603.1"/>
    <property type="molecule type" value="Genomic_DNA"/>
</dbReference>
<protein>
    <submittedName>
        <fullName evidence="3">Uncharacterized protein</fullName>
    </submittedName>
</protein>
<sequence length="2793" mass="314222">MGADYLGLDAVGWHSMVKTWWDQVLAACLLATIVFGGLYILFLAGRKVRKSWRRRDQLSVVPAAISRYLDRLSKEAQPLSTERYAGKELQSFGVFLGSLSNPPTPDQTQLLQQWDITVLDPTQEGVLGSLSGQRTASYTLGRLDVRAFANSERASNNDEVIQALEAVAQALRTCFKQSQDVQSPFNGILLADFLAHFQPVVLNALVKYINQLGLDVWLELSPPAYITEQQCRDIDMLPIRGFIYRNATISPDGSSRNYFQMTEMRTAMRAIASQKSMGGTTIVSWETIDNGVELSHDVIHRTFKWCNYRSARCWIAPRAALTDATIATTETITEEPLGALMWMKGNEVTEAHNVWRSNGKVCPNPRGHDSLYESLHSFIPNLLAKLSLSPPAKEPLIDSQETVIDELSWPSQPELTQENPFSVSPAGNDYTGLGCFQLGLDCTSRDIADLVDAQRHVRDLDLLERIKLEELHSIAGQLRTLQNVTHMTASGVSHAARELLAILSSCDGSETDTLKVYVGLHSGFRTRLETQVWGMYDTDTTSGTLNLNIYLSAKAQDRTSTLLHTFMSSRGYSRFECLMAEVALATQTGSLSGTWGLPSRIMHDIEQLTPTEAILFLRRLTASECSISSDLSQNVRAFCEYQLIEAPSLSQLRALSSTAYLGGEISAEDLVSSRLAWYREQGCWCPDPTAAVALFKEVDAKLPTILINGELQLLTQLATVAHTILQTDQIDAAADLFALSVFCAFRKLALNEVYLEVLDRNPLPNNDMLQASCFAEMYAVGARCDMYFDMAPILLGKILATRYRAYYDVHQPPRRDDMFTELPTAYASMDIDLDPKGEQERPSVFYQFTFLGIFAVPALIDIIMLTTVGRGLYLTTFMSNIDKSLATLALMIALILCGGFGGWISSGGNYYLNAMAFPAMSMFVMTRFVAGLAVAFVGGIFAMIGIGVISGFEHGVVFFLYFVMLSTFLMTLSALSVYQIPGFQFQSGRTVIMMCIPILFISPIITIWVHHDTWVYIPFLWLFLICLLIGARMVISQWNTWYLNIPRITDSDVVNWYLKTSPRDSLPAEVEDIGTTPIPRQALQASVEKERNRHFWTRSTADPLVRKLADGYSATMFLLVWYCRYSRTKLPRPYSPTWNLQLKASVDTMSDMQRGVKLHNAFLHWRHTGGDVWCGILYFILALVDKWTALLTGQSVVGLSNVSSMKYRLATGFGLAYYLMGAVILDAVSQPLWTLANKTTSRAIASLESLEEAKLDNIRSRRALYWKSLAKFFFLHIWGASISLALMWAFEGTSDATIMYLAYVGSYSGLLWYQYNKVFTGLRAVIPLALGTVIGFVLGILLHVYVPAFAYSSVISLASGTWTAAFISLYMTDIWMPLWKKETNAQPTSKNESPFYTCSALDPSPDLSQTTLSQMFDNISTLPADVRYKLQPSQHPGVEVMQILQSQYSSKKSGRVEAAFRLAGGLVSLAAELWQRGETTIELVSAGHLLQNEQKIRAISRSTASGLHIFVVIGPDLVGDEWVSDIRRNCRMIAEAVVQATAECKSGLSHSQSLVTELLVADDRDDEQVPVPEGVKRQLESCTGERMRAIGYWQKTLLRHLLLGLECDLEWDKLPKDVRAFLLKRCCGQSCSLSSTQMDWIRSRFSADESLGIEEFISRCNLGAGLAVSVTSFTETLPPNQNLQHAFPDSWSVSAQLPANPNLSDLGFLETIRLALSRLHEKIKTCIKFTVISLVADPEYQRELNYITRGLPLIFAWPATLILNTVWIICKTLQRFILPVVLLHGREKVSTLYKNMKGRKTVIENNRVITESLNGPSTGFFETMPDGTLRLYQYSGRHEERPNDNKHLTAINTYKDTLNLQKREEYSNGSLTNEFIYDYTSVNDGRNAKLPSRRQCVSGVLSGQVVQYDKRGHIMSGSTMRNGDPVSFEFSYRKHAKFDDELLRAEFVSGHNKIQVSWCMPPRARPEKLNKWIPYPRVTEATFTKESDVYNAKWTYDHKFHPIISTTLNGEPSPTPPMIQDDWYNVLQKPKNCSFLDDNPLFSFSSIKAGVVSRMFGFNIKRYPIPTSLAREHLWKSWKSGKEFDAATTRWMDELLLRSDRVLNPYWRNRDFGRLDAAGKYLDALGDTVLARVDMNPEVSSWTWLAFKMSDLYSFGQGGDARINTRTLSTQLQDSDRQLHVLALDTATWPNEPGGVSACRRDLVNNLKSTRWHILAEAATDFGVPRFQIERNVQSLAVVPQWGLDFLNPTHGVFQSSLDSEVAERSFDTRKSDIEQNFIPILTSLVRCARTTQHTRRHIEEATKALVDLNTYFESSRNWNDVWMSDVVKDAWRNLWLADDIDGIMPISQWRTAEHPTLVQLDTALDMWHRYLFVFSVPVPEKIPDIFQASHHFTGATYGVLCKIKRKCALHVWDHSISLREMVTFLSGAISFDSSFVNTTLIHLGRLSCVLAEHHADVVLPCAAFFNPGWEAELGTCEGALQHRRAFQRKIDPVVNGITDMEKYKPIETIKTETPTVVMLSHIRYVKDIKTAVMATDVIVNRWGFKDYRLHIYGDMEKTPGYSSECQEIIASKGLRDHVVLKGLGNPSVVLQDAWLFMNSSISEGLPLAMGEAALTGVPVVCTDVGASFCVVTDSKTGKRFSEVVAPNDALSLAQAQIRILALVDEWAPFAEDEEGYQPPKLSLRPSPEEVEQITKRMYAKTEQRRRLGMRGRDNVLNNFSEHRYLREHEQMLWIGKYQSRSFIARERMASSNSSLVFTKERIHSSQPSRTWWGRLRRGPGPLSSAESSSESV</sequence>
<feature type="transmembrane region" description="Helical" evidence="2">
    <location>
        <begin position="990"/>
        <end position="1009"/>
    </location>
</feature>
<gene>
    <name evidence="3" type="ORF">BDV38DRAFT_278956</name>
</gene>
<name>A0A5N6T5L0_ASPPS</name>
<feature type="transmembrane region" description="Helical" evidence="2">
    <location>
        <begin position="924"/>
        <end position="952"/>
    </location>
</feature>
<feature type="transmembrane region" description="Helical" evidence="2">
    <location>
        <begin position="20"/>
        <end position="45"/>
    </location>
</feature>
<feature type="transmembrane region" description="Helical" evidence="2">
    <location>
        <begin position="1172"/>
        <end position="1189"/>
    </location>
</feature>
<dbReference type="Gene3D" id="3.40.50.2000">
    <property type="entry name" value="Glycogen Phosphorylase B"/>
    <property type="match status" value="1"/>
</dbReference>
<evidence type="ECO:0000313" key="3">
    <source>
        <dbReference type="EMBL" id="KAE8141603.1"/>
    </source>
</evidence>
<feature type="transmembrane region" description="Helical" evidence="2">
    <location>
        <begin position="1351"/>
        <end position="1371"/>
    </location>
</feature>
<keyword evidence="2" id="KW-1133">Transmembrane helix</keyword>
<feature type="transmembrane region" description="Helical" evidence="2">
    <location>
        <begin position="958"/>
        <end position="978"/>
    </location>
</feature>
<feature type="transmembrane region" description="Helical" evidence="2">
    <location>
        <begin position="1325"/>
        <end position="1345"/>
    </location>
</feature>
<organism evidence="3 4">
    <name type="scientific">Aspergillus pseudotamarii</name>
    <dbReference type="NCBI Taxonomy" id="132259"/>
    <lineage>
        <taxon>Eukaryota</taxon>
        <taxon>Fungi</taxon>
        <taxon>Dikarya</taxon>
        <taxon>Ascomycota</taxon>
        <taxon>Pezizomycotina</taxon>
        <taxon>Eurotiomycetes</taxon>
        <taxon>Eurotiomycetidae</taxon>
        <taxon>Eurotiales</taxon>
        <taxon>Aspergillaceae</taxon>
        <taxon>Aspergillus</taxon>
        <taxon>Aspergillus subgen. Circumdati</taxon>
    </lineage>
</organism>
<dbReference type="GeneID" id="43643077"/>
<reference evidence="3 4" key="1">
    <citation type="submission" date="2019-04" db="EMBL/GenBank/DDBJ databases">
        <title>Friends and foes A comparative genomics study of 23 Aspergillus species from section Flavi.</title>
        <authorList>
            <consortium name="DOE Joint Genome Institute"/>
            <person name="Kjaerbolling I."/>
            <person name="Vesth T."/>
            <person name="Frisvad J.C."/>
            <person name="Nybo J.L."/>
            <person name="Theobald S."/>
            <person name="Kildgaard S."/>
            <person name="Isbrandt T."/>
            <person name="Kuo A."/>
            <person name="Sato A."/>
            <person name="Lyhne E.K."/>
            <person name="Kogle M.E."/>
            <person name="Wiebenga A."/>
            <person name="Kun R.S."/>
            <person name="Lubbers R.J."/>
            <person name="Makela M.R."/>
            <person name="Barry K."/>
            <person name="Chovatia M."/>
            <person name="Clum A."/>
            <person name="Daum C."/>
            <person name="Haridas S."/>
            <person name="He G."/>
            <person name="LaButti K."/>
            <person name="Lipzen A."/>
            <person name="Mondo S."/>
            <person name="Riley R."/>
            <person name="Salamov A."/>
            <person name="Simmons B.A."/>
            <person name="Magnuson J.K."/>
            <person name="Henrissat B."/>
            <person name="Mortensen U.H."/>
            <person name="Larsen T.O."/>
            <person name="Devries R.P."/>
            <person name="Grigoriev I.V."/>
            <person name="Machida M."/>
            <person name="Baker S.E."/>
            <person name="Andersen M.R."/>
        </authorList>
    </citation>
    <scope>NUCLEOTIDE SEQUENCE [LARGE SCALE GENOMIC DNA]</scope>
    <source>
        <strain evidence="3 4">CBS 117625</strain>
    </source>
</reference>
<dbReference type="PANTHER" id="PTHR12526:SF604">
    <property type="entry name" value="TRANSFERASE, PUTATIVE (AFU_ORTHOLOGUE AFUA_4G14070)-RELATED"/>
    <property type="match status" value="1"/>
</dbReference>
<keyword evidence="2" id="KW-0812">Transmembrane</keyword>
<evidence type="ECO:0000256" key="1">
    <source>
        <dbReference type="SAM" id="MobiDB-lite"/>
    </source>
</evidence>
<dbReference type="Proteomes" id="UP000325672">
    <property type="component" value="Unassembled WGS sequence"/>
</dbReference>
<feature type="transmembrane region" description="Helical" evidence="2">
    <location>
        <begin position="1209"/>
        <end position="1228"/>
    </location>
</feature>
<evidence type="ECO:0000313" key="4">
    <source>
        <dbReference type="Proteomes" id="UP000325672"/>
    </source>
</evidence>
<proteinExistence type="predicted"/>
<dbReference type="OrthoDB" id="2582433at2759"/>
<feature type="transmembrane region" description="Helical" evidence="2">
    <location>
        <begin position="1269"/>
        <end position="1290"/>
    </location>
</feature>
<keyword evidence="4" id="KW-1185">Reference proteome</keyword>
<dbReference type="PANTHER" id="PTHR12526">
    <property type="entry name" value="GLYCOSYLTRANSFERASE"/>
    <property type="match status" value="1"/>
</dbReference>
<feature type="compositionally biased region" description="Low complexity" evidence="1">
    <location>
        <begin position="2784"/>
        <end position="2793"/>
    </location>
</feature>
<accession>A0A5N6T5L0</accession>
<keyword evidence="2" id="KW-0472">Membrane</keyword>
<feature type="transmembrane region" description="Helical" evidence="2">
    <location>
        <begin position="844"/>
        <end position="865"/>
    </location>
</feature>
<feature type="transmembrane region" description="Helical" evidence="2">
    <location>
        <begin position="1015"/>
        <end position="1035"/>
    </location>
</feature>
<evidence type="ECO:0000256" key="2">
    <source>
        <dbReference type="SAM" id="Phobius"/>
    </source>
</evidence>
<dbReference type="RefSeq" id="XP_031917666.1">
    <property type="nucleotide sequence ID" value="XM_032058867.1"/>
</dbReference>
<dbReference type="Pfam" id="PF13692">
    <property type="entry name" value="Glyco_trans_1_4"/>
    <property type="match status" value="1"/>
</dbReference>
<dbReference type="SUPFAM" id="SSF53756">
    <property type="entry name" value="UDP-Glycosyltransferase/glycogen phosphorylase"/>
    <property type="match status" value="1"/>
</dbReference>